<comment type="caution">
    <text evidence="1">The sequence shown here is derived from an EMBL/GenBank/DDBJ whole genome shotgun (WGS) entry which is preliminary data.</text>
</comment>
<dbReference type="EMBL" id="ACCF01000064">
    <property type="protein sequence ID" value="EEF68699.1"/>
    <property type="molecule type" value="Genomic_DNA"/>
</dbReference>
<organism evidence="1 2">
    <name type="scientific">Holdemania filiformis DSM 12042</name>
    <dbReference type="NCBI Taxonomy" id="545696"/>
    <lineage>
        <taxon>Bacteria</taxon>
        <taxon>Bacillati</taxon>
        <taxon>Bacillota</taxon>
        <taxon>Erysipelotrichia</taxon>
        <taxon>Erysipelotrichales</taxon>
        <taxon>Erysipelotrichaceae</taxon>
        <taxon>Holdemania</taxon>
    </lineage>
</organism>
<evidence type="ECO:0000313" key="2">
    <source>
        <dbReference type="Proteomes" id="UP000005950"/>
    </source>
</evidence>
<dbReference type="HOGENOM" id="CLU_3200716_0_0_9"/>
<reference evidence="1 2" key="1">
    <citation type="submission" date="2008-12" db="EMBL/GenBank/DDBJ databases">
        <authorList>
            <person name="Fulton L."/>
            <person name="Clifton S."/>
            <person name="Fulton B."/>
            <person name="Xu J."/>
            <person name="Minx P."/>
            <person name="Pepin K.H."/>
            <person name="Johnson M."/>
            <person name="Bhonagiri V."/>
            <person name="Nash W.E."/>
            <person name="Mardis E.R."/>
            <person name="Wilson R.K."/>
        </authorList>
    </citation>
    <scope>NUCLEOTIDE SEQUENCE [LARGE SCALE GENOMIC DNA]</scope>
    <source>
        <strain evidence="1 2">DSM 12042</strain>
    </source>
</reference>
<name>B9Y5P1_9FIRM</name>
<reference evidence="1 2" key="2">
    <citation type="submission" date="2009-02" db="EMBL/GenBank/DDBJ databases">
        <title>Draft genome sequence of Holdemania filiformis DSM 12042.</title>
        <authorList>
            <person name="Sudarsanam P."/>
            <person name="Ley R."/>
            <person name="Guruge J."/>
            <person name="Turnbaugh P.J."/>
            <person name="Mahowald M."/>
            <person name="Liep D."/>
            <person name="Gordon J."/>
        </authorList>
    </citation>
    <scope>NUCLEOTIDE SEQUENCE [LARGE SCALE GENOMIC DNA]</scope>
    <source>
        <strain evidence="1 2">DSM 12042</strain>
    </source>
</reference>
<evidence type="ECO:0000313" key="1">
    <source>
        <dbReference type="EMBL" id="EEF68699.1"/>
    </source>
</evidence>
<dbReference type="AlphaFoldDB" id="B9Y5P1"/>
<gene>
    <name evidence="1" type="ORF">HOLDEFILI_01123</name>
</gene>
<protein>
    <submittedName>
        <fullName evidence="1">Uncharacterized protein</fullName>
    </submittedName>
</protein>
<sequence>MIYKDLSSGNRLFFLCFSGNPTSFFQADRDPSAGKQKNRVFKTRL</sequence>
<dbReference type="Proteomes" id="UP000005950">
    <property type="component" value="Unassembled WGS sequence"/>
</dbReference>
<accession>B9Y5P1</accession>
<proteinExistence type="predicted"/>